<keyword evidence="1" id="KW-1133">Transmembrane helix</keyword>
<keyword evidence="1" id="KW-0472">Membrane</keyword>
<sequence length="101" mass="11332">MSFFKDKRQFIFLTSVLGLGLVMSISGFVVLLSRADLEPWQPWTFLAVGLMLTVLLLAYMMVALGRTATVKQLVGLRTLDLSQANEQLLEEAAIRKQVESR</sequence>
<gene>
    <name evidence="2" type="ORF">METZ01_LOCUS282665</name>
</gene>
<evidence type="ECO:0000313" key="2">
    <source>
        <dbReference type="EMBL" id="SVC29811.1"/>
    </source>
</evidence>
<reference evidence="2" key="1">
    <citation type="submission" date="2018-05" db="EMBL/GenBank/DDBJ databases">
        <authorList>
            <person name="Lanie J.A."/>
            <person name="Ng W.-L."/>
            <person name="Kazmierczak K.M."/>
            <person name="Andrzejewski T.M."/>
            <person name="Davidsen T.M."/>
            <person name="Wayne K.J."/>
            <person name="Tettelin H."/>
            <person name="Glass J.I."/>
            <person name="Rusch D."/>
            <person name="Podicherti R."/>
            <person name="Tsui H.-C.T."/>
            <person name="Winkler M.E."/>
        </authorList>
    </citation>
    <scope>NUCLEOTIDE SEQUENCE</scope>
</reference>
<organism evidence="2">
    <name type="scientific">marine metagenome</name>
    <dbReference type="NCBI Taxonomy" id="408172"/>
    <lineage>
        <taxon>unclassified sequences</taxon>
        <taxon>metagenomes</taxon>
        <taxon>ecological metagenomes</taxon>
    </lineage>
</organism>
<feature type="non-terminal residue" evidence="2">
    <location>
        <position position="101"/>
    </location>
</feature>
<feature type="transmembrane region" description="Helical" evidence="1">
    <location>
        <begin position="43"/>
        <end position="64"/>
    </location>
</feature>
<evidence type="ECO:0000256" key="1">
    <source>
        <dbReference type="SAM" id="Phobius"/>
    </source>
</evidence>
<proteinExistence type="predicted"/>
<accession>A0A382L4J1</accession>
<keyword evidence="1" id="KW-0812">Transmembrane</keyword>
<dbReference type="EMBL" id="UINC01083775">
    <property type="protein sequence ID" value="SVC29811.1"/>
    <property type="molecule type" value="Genomic_DNA"/>
</dbReference>
<dbReference type="AlphaFoldDB" id="A0A382L4J1"/>
<protein>
    <submittedName>
        <fullName evidence="2">Uncharacterized protein</fullName>
    </submittedName>
</protein>
<feature type="transmembrane region" description="Helical" evidence="1">
    <location>
        <begin position="12"/>
        <end position="31"/>
    </location>
</feature>
<name>A0A382L4J1_9ZZZZ</name>